<dbReference type="AlphaFoldDB" id="A0A9P3PPB7"/>
<organism evidence="1 2">
    <name type="scientific">Lyophyllum shimeji</name>
    <name type="common">Hon-shimeji</name>
    <name type="synonym">Tricholoma shimeji</name>
    <dbReference type="NCBI Taxonomy" id="47721"/>
    <lineage>
        <taxon>Eukaryota</taxon>
        <taxon>Fungi</taxon>
        <taxon>Dikarya</taxon>
        <taxon>Basidiomycota</taxon>
        <taxon>Agaricomycotina</taxon>
        <taxon>Agaricomycetes</taxon>
        <taxon>Agaricomycetidae</taxon>
        <taxon>Agaricales</taxon>
        <taxon>Tricholomatineae</taxon>
        <taxon>Lyophyllaceae</taxon>
        <taxon>Lyophyllum</taxon>
    </lineage>
</organism>
<sequence>MAMPMAPIEAPLADSSMKRRLDAVQGVTAWLAGFVAPSKAGLAISSSFARYISTADQTRERQTGISEDLCIRRPDNISRLVKLVLSQ</sequence>
<keyword evidence="2" id="KW-1185">Reference proteome</keyword>
<evidence type="ECO:0000313" key="2">
    <source>
        <dbReference type="Proteomes" id="UP001063166"/>
    </source>
</evidence>
<dbReference type="EMBL" id="BRPK01000006">
    <property type="protein sequence ID" value="GLB38941.1"/>
    <property type="molecule type" value="Genomic_DNA"/>
</dbReference>
<reference evidence="1" key="1">
    <citation type="submission" date="2022-07" db="EMBL/GenBank/DDBJ databases">
        <title>The genome of Lyophyllum shimeji provides insight into the initial evolution of ectomycorrhizal fungal genome.</title>
        <authorList>
            <person name="Kobayashi Y."/>
            <person name="Shibata T."/>
            <person name="Hirakawa H."/>
            <person name="Shigenobu S."/>
            <person name="Nishiyama T."/>
            <person name="Yamada A."/>
            <person name="Hasebe M."/>
            <person name="Kawaguchi M."/>
        </authorList>
    </citation>
    <scope>NUCLEOTIDE SEQUENCE</scope>
    <source>
        <strain evidence="1">AT787</strain>
    </source>
</reference>
<name>A0A9P3PPB7_LYOSH</name>
<accession>A0A9P3PPB7</accession>
<protein>
    <submittedName>
        <fullName evidence="1">Uncharacterized protein</fullName>
    </submittedName>
</protein>
<comment type="caution">
    <text evidence="1">The sequence shown here is derived from an EMBL/GenBank/DDBJ whole genome shotgun (WGS) entry which is preliminary data.</text>
</comment>
<evidence type="ECO:0000313" key="1">
    <source>
        <dbReference type="EMBL" id="GLB38941.1"/>
    </source>
</evidence>
<dbReference type="Proteomes" id="UP001063166">
    <property type="component" value="Unassembled WGS sequence"/>
</dbReference>
<gene>
    <name evidence="1" type="ORF">LshimejAT787_0601030</name>
</gene>
<proteinExistence type="predicted"/>